<feature type="region of interest" description="Disordered" evidence="1">
    <location>
        <begin position="237"/>
        <end position="266"/>
    </location>
</feature>
<reference evidence="3 4" key="1">
    <citation type="submission" date="2023-10" db="EMBL/GenBank/DDBJ databases">
        <title>Wastewater isolates of ESBL- and carbapenemase-producing Gram-negative bacteria from New Zealand.</title>
        <authorList>
            <person name="Straub C."/>
            <person name="Weaver L."/>
            <person name="Cornelius A."/>
            <person name="Mcgill E."/>
            <person name="Dyet K."/>
            <person name="White L."/>
            <person name="Pattis I."/>
        </authorList>
    </citation>
    <scope>NUCLEOTIDE SEQUENCE [LARGE SCALE GENOMIC DNA]</scope>
    <source>
        <strain evidence="3 4">ESBL09</strain>
    </source>
</reference>
<accession>A0AB35X2W1</accession>
<dbReference type="EMBL" id="JAZKKV010000001">
    <property type="protein sequence ID" value="MEE9653899.1"/>
    <property type="molecule type" value="Genomic_DNA"/>
</dbReference>
<dbReference type="RefSeq" id="WP_331387977.1">
    <property type="nucleotide sequence ID" value="NZ_JAZKKV010000001.1"/>
</dbReference>
<keyword evidence="4" id="KW-1185">Reference proteome</keyword>
<evidence type="ECO:0000259" key="2">
    <source>
        <dbReference type="Pfam" id="PF21722"/>
    </source>
</evidence>
<comment type="caution">
    <text evidence="3">The sequence shown here is derived from an EMBL/GenBank/DDBJ whole genome shotgun (WGS) entry which is preliminary data.</text>
</comment>
<protein>
    <recommendedName>
        <fullName evidence="2">Glycine-rich domain-containing protein</fullName>
    </recommendedName>
</protein>
<feature type="compositionally biased region" description="Gly residues" evidence="1">
    <location>
        <begin position="252"/>
        <end position="262"/>
    </location>
</feature>
<gene>
    <name evidence="3" type="ORF">V4836_06965</name>
</gene>
<name>A0AB35X2W1_9ENTR</name>
<dbReference type="Proteomes" id="UP001331691">
    <property type="component" value="Unassembled WGS sequence"/>
</dbReference>
<feature type="domain" description="Glycine-rich" evidence="2">
    <location>
        <begin position="103"/>
        <end position="272"/>
    </location>
</feature>
<evidence type="ECO:0000256" key="1">
    <source>
        <dbReference type="SAM" id="MobiDB-lite"/>
    </source>
</evidence>
<dbReference type="AlphaFoldDB" id="A0AB35X2W1"/>
<evidence type="ECO:0000313" key="3">
    <source>
        <dbReference type="EMBL" id="MEE9653899.1"/>
    </source>
</evidence>
<evidence type="ECO:0000313" key="4">
    <source>
        <dbReference type="Proteomes" id="UP001331691"/>
    </source>
</evidence>
<organism evidence="3 4">
    <name type="scientific">Kluyvera ascorbata</name>
    <dbReference type="NCBI Taxonomy" id="51288"/>
    <lineage>
        <taxon>Bacteria</taxon>
        <taxon>Pseudomonadati</taxon>
        <taxon>Pseudomonadota</taxon>
        <taxon>Gammaproteobacteria</taxon>
        <taxon>Enterobacterales</taxon>
        <taxon>Enterobacteriaceae</taxon>
        <taxon>Kluyvera</taxon>
    </lineage>
</organism>
<dbReference type="Pfam" id="PF21722">
    <property type="entry name" value="Gly_rich_2"/>
    <property type="match status" value="1"/>
</dbReference>
<sequence>MAQNDFKPFAIGSGANVTSQADWEALSALATGFQSGKASSAQVNKALRQGTFAASALAQFITVQTNSDVLDSGDINAFVALLENALGVFATGRLLNVKTYTASGTYSKSAGTKHIRVRVWGAGGGGANTATAGQASGGGCGGGYAEGYYDVSDLSTATITVGSGGANVPALTLGSGGNGGTSSFGTLISATGGTGSISTSAGGKGTGGNLINFTANAAQGSLTTGVAGSGGASYASSTAAPHISVPGDDGSFPGGGGAGGNGSQASGKGASGFIIIEEYS</sequence>
<dbReference type="InterPro" id="IPR049304">
    <property type="entry name" value="Gly_rich_dom"/>
</dbReference>
<proteinExistence type="predicted"/>